<dbReference type="InterPro" id="IPR015943">
    <property type="entry name" value="WD40/YVTN_repeat-like_dom_sf"/>
</dbReference>
<dbReference type="InterPro" id="IPR019775">
    <property type="entry name" value="WD40_repeat_CS"/>
</dbReference>
<sequence>MKAHSLFLLALASPQAMRSALPTKLPDKDLAFPPDHESGGHLTLENRGIHLSCVVAMGGCLLSYGLVGFEYRKTIIETKYNKAWILCVGAAVLEGTCKDGVGSQVRSEPGECLLTIEMMGSLRVTTTVLTYLERMLQQTILPVSLWDVEIAICSSSKYVVAGLVSGQVSVLDLCCWHTESSGACEHRLEVGGLWALDCYQDMLVTGNEDGIVRIWDARTGTLQRTFSGYSESICKVLTTGPDTVISSSRDLTVIVWAIENVHPAERRQVLRGHSGAARDLVQHDDLLFAGGEDGAVQMWNLTNGRHMHVLEGDQDKMVALIALNQDASLLATAVMGGGMGIWDIASGARIAQCEGPTKTITQFTNKDENQLIVSAADDTIWT</sequence>
<dbReference type="Proteomes" id="UP000799291">
    <property type="component" value="Unassembled WGS sequence"/>
</dbReference>
<evidence type="ECO:0000256" key="1">
    <source>
        <dbReference type="ARBA" id="ARBA00022574"/>
    </source>
</evidence>
<reference evidence="5" key="1">
    <citation type="journal article" date="2020" name="Stud. Mycol.">
        <title>101 Dothideomycetes genomes: a test case for predicting lifestyles and emergence of pathogens.</title>
        <authorList>
            <person name="Haridas S."/>
            <person name="Albert R."/>
            <person name="Binder M."/>
            <person name="Bloem J."/>
            <person name="Labutti K."/>
            <person name="Salamov A."/>
            <person name="Andreopoulos B."/>
            <person name="Baker S."/>
            <person name="Barry K."/>
            <person name="Bills G."/>
            <person name="Bluhm B."/>
            <person name="Cannon C."/>
            <person name="Castanera R."/>
            <person name="Culley D."/>
            <person name="Daum C."/>
            <person name="Ezra D."/>
            <person name="Gonzalez J."/>
            <person name="Henrissat B."/>
            <person name="Kuo A."/>
            <person name="Liang C."/>
            <person name="Lipzen A."/>
            <person name="Lutzoni F."/>
            <person name="Magnuson J."/>
            <person name="Mondo S."/>
            <person name="Nolan M."/>
            <person name="Ohm R."/>
            <person name="Pangilinan J."/>
            <person name="Park H.-J."/>
            <person name="Ramirez L."/>
            <person name="Alfaro M."/>
            <person name="Sun H."/>
            <person name="Tritt A."/>
            <person name="Yoshinaga Y."/>
            <person name="Zwiers L.-H."/>
            <person name="Turgeon B."/>
            <person name="Goodwin S."/>
            <person name="Spatafora J."/>
            <person name="Crous P."/>
            <person name="Grigoriev I."/>
        </authorList>
    </citation>
    <scope>NUCLEOTIDE SEQUENCE</scope>
    <source>
        <strain evidence="5">CBS 122367</strain>
    </source>
</reference>
<dbReference type="EMBL" id="MU005586">
    <property type="protein sequence ID" value="KAF2682867.1"/>
    <property type="molecule type" value="Genomic_DNA"/>
</dbReference>
<evidence type="ECO:0000256" key="2">
    <source>
        <dbReference type="ARBA" id="ARBA00022737"/>
    </source>
</evidence>
<dbReference type="Gene3D" id="2.130.10.10">
    <property type="entry name" value="YVTN repeat-like/Quinoprotein amine dehydrogenase"/>
    <property type="match status" value="1"/>
</dbReference>
<keyword evidence="6" id="KW-1185">Reference proteome</keyword>
<feature type="chain" id="PRO_5026278050" evidence="4">
    <location>
        <begin position="20"/>
        <end position="382"/>
    </location>
</feature>
<organism evidence="5 6">
    <name type="scientific">Lentithecium fluviatile CBS 122367</name>
    <dbReference type="NCBI Taxonomy" id="1168545"/>
    <lineage>
        <taxon>Eukaryota</taxon>
        <taxon>Fungi</taxon>
        <taxon>Dikarya</taxon>
        <taxon>Ascomycota</taxon>
        <taxon>Pezizomycotina</taxon>
        <taxon>Dothideomycetes</taxon>
        <taxon>Pleosporomycetidae</taxon>
        <taxon>Pleosporales</taxon>
        <taxon>Massarineae</taxon>
        <taxon>Lentitheciaceae</taxon>
        <taxon>Lentithecium</taxon>
    </lineage>
</organism>
<dbReference type="SUPFAM" id="SSF50978">
    <property type="entry name" value="WD40 repeat-like"/>
    <property type="match status" value="1"/>
</dbReference>
<evidence type="ECO:0000256" key="4">
    <source>
        <dbReference type="SAM" id="SignalP"/>
    </source>
</evidence>
<dbReference type="InterPro" id="IPR036322">
    <property type="entry name" value="WD40_repeat_dom_sf"/>
</dbReference>
<dbReference type="PROSITE" id="PS50082">
    <property type="entry name" value="WD_REPEATS_2"/>
    <property type="match status" value="2"/>
</dbReference>
<proteinExistence type="predicted"/>
<dbReference type="PRINTS" id="PR00320">
    <property type="entry name" value="GPROTEINBRPT"/>
</dbReference>
<dbReference type="PANTHER" id="PTHR44436:SF1">
    <property type="entry name" value="F-BOX_WD REPEAT-CONTAINING PROTEIN 2"/>
    <property type="match status" value="1"/>
</dbReference>
<name>A0A6G1IX94_9PLEO</name>
<accession>A0A6G1IX94</accession>
<feature type="repeat" description="WD" evidence="3">
    <location>
        <begin position="202"/>
        <end position="225"/>
    </location>
</feature>
<protein>
    <submittedName>
        <fullName evidence="5">WD40 repeat-like protein</fullName>
    </submittedName>
</protein>
<evidence type="ECO:0000256" key="3">
    <source>
        <dbReference type="PROSITE-ProRule" id="PRU00221"/>
    </source>
</evidence>
<keyword evidence="4" id="KW-0732">Signal</keyword>
<dbReference type="PROSITE" id="PS50294">
    <property type="entry name" value="WD_REPEATS_REGION"/>
    <property type="match status" value="1"/>
</dbReference>
<gene>
    <name evidence="5" type="ORF">K458DRAFT_432812</name>
</gene>
<dbReference type="SMART" id="SM00320">
    <property type="entry name" value="WD40"/>
    <property type="match status" value="4"/>
</dbReference>
<dbReference type="Pfam" id="PF00400">
    <property type="entry name" value="WD40"/>
    <property type="match status" value="2"/>
</dbReference>
<dbReference type="OrthoDB" id="2013972at2759"/>
<dbReference type="AlphaFoldDB" id="A0A6G1IX94"/>
<keyword evidence="2" id="KW-0677">Repeat</keyword>
<dbReference type="PANTHER" id="PTHR44436">
    <property type="entry name" value="F-BOX/WD REPEAT-CONTAINING PROTEIN 2"/>
    <property type="match status" value="1"/>
</dbReference>
<keyword evidence="1 3" id="KW-0853">WD repeat</keyword>
<evidence type="ECO:0000313" key="6">
    <source>
        <dbReference type="Proteomes" id="UP000799291"/>
    </source>
</evidence>
<feature type="repeat" description="WD" evidence="3">
    <location>
        <begin position="270"/>
        <end position="309"/>
    </location>
</feature>
<evidence type="ECO:0000313" key="5">
    <source>
        <dbReference type="EMBL" id="KAF2682867.1"/>
    </source>
</evidence>
<dbReference type="InterPro" id="IPR001680">
    <property type="entry name" value="WD40_rpt"/>
</dbReference>
<dbReference type="InterPro" id="IPR042627">
    <property type="entry name" value="FBXW2"/>
</dbReference>
<dbReference type="PROSITE" id="PS00678">
    <property type="entry name" value="WD_REPEATS_1"/>
    <property type="match status" value="2"/>
</dbReference>
<dbReference type="InterPro" id="IPR020472">
    <property type="entry name" value="WD40_PAC1"/>
</dbReference>
<feature type="signal peptide" evidence="4">
    <location>
        <begin position="1"/>
        <end position="19"/>
    </location>
</feature>